<keyword evidence="20" id="KW-1185">Reference proteome</keyword>
<dbReference type="AlphaFoldDB" id="A0A7K8MJM7"/>
<dbReference type="InterPro" id="IPR000980">
    <property type="entry name" value="SH2"/>
</dbReference>
<dbReference type="GO" id="GO:0004715">
    <property type="term" value="F:non-membrane spanning protein tyrosine kinase activity"/>
    <property type="evidence" value="ECO:0007669"/>
    <property type="project" value="UniProtKB-EC"/>
</dbReference>
<evidence type="ECO:0000256" key="15">
    <source>
        <dbReference type="SAM" id="MobiDB-lite"/>
    </source>
</evidence>
<dbReference type="GO" id="GO:0016020">
    <property type="term" value="C:membrane"/>
    <property type="evidence" value="ECO:0007669"/>
    <property type="project" value="UniProtKB-SubCell"/>
</dbReference>
<keyword evidence="3" id="KW-0597">Phosphoprotein</keyword>
<dbReference type="SUPFAM" id="SSF56112">
    <property type="entry name" value="Protein kinase-like (PK-like)"/>
    <property type="match status" value="1"/>
</dbReference>
<dbReference type="SMART" id="SM00326">
    <property type="entry name" value="SH3"/>
    <property type="match status" value="1"/>
</dbReference>
<evidence type="ECO:0000259" key="16">
    <source>
        <dbReference type="PROSITE" id="PS50001"/>
    </source>
</evidence>
<evidence type="ECO:0000256" key="14">
    <source>
        <dbReference type="RuleBase" id="RU362096"/>
    </source>
</evidence>
<dbReference type="InterPro" id="IPR011009">
    <property type="entry name" value="Kinase-like_dom_sf"/>
</dbReference>
<dbReference type="EMBL" id="VWYY01001165">
    <property type="protein sequence ID" value="NXE41519.1"/>
    <property type="molecule type" value="Genomic_DNA"/>
</dbReference>
<keyword evidence="9 14" id="KW-0829">Tyrosine-protein kinase</keyword>
<evidence type="ECO:0000256" key="9">
    <source>
        <dbReference type="ARBA" id="ARBA00023137"/>
    </source>
</evidence>
<evidence type="ECO:0000256" key="3">
    <source>
        <dbReference type="ARBA" id="ARBA00022553"/>
    </source>
</evidence>
<keyword evidence="10" id="KW-0449">Lipoprotein</keyword>
<keyword evidence="2 13" id="KW-0728">SH3 domain</keyword>
<evidence type="ECO:0000256" key="11">
    <source>
        <dbReference type="ARBA" id="ARBA00051245"/>
    </source>
</evidence>
<dbReference type="GO" id="GO:0005524">
    <property type="term" value="F:ATP binding"/>
    <property type="evidence" value="ECO:0007669"/>
    <property type="project" value="UniProtKB-KW"/>
</dbReference>
<feature type="domain" description="Protein kinase" evidence="18">
    <location>
        <begin position="168"/>
        <end position="460"/>
    </location>
</feature>
<accession>A0A7K8MJM7</accession>
<keyword evidence="5" id="KW-0519">Myristate</keyword>
<evidence type="ECO:0000259" key="17">
    <source>
        <dbReference type="PROSITE" id="PS50002"/>
    </source>
</evidence>
<dbReference type="Gene3D" id="3.30.505.10">
    <property type="entry name" value="SH2 domain"/>
    <property type="match status" value="1"/>
</dbReference>
<keyword evidence="4 14" id="KW-0808">Transferase</keyword>
<evidence type="ECO:0000256" key="6">
    <source>
        <dbReference type="ARBA" id="ARBA00022741"/>
    </source>
</evidence>
<evidence type="ECO:0000256" key="13">
    <source>
        <dbReference type="PROSITE-ProRule" id="PRU00192"/>
    </source>
</evidence>
<keyword evidence="12" id="KW-0727">SH2 domain</keyword>
<dbReference type="PANTHER" id="PTHR24418">
    <property type="entry name" value="TYROSINE-PROTEIN KINASE"/>
    <property type="match status" value="1"/>
</dbReference>
<evidence type="ECO:0000313" key="20">
    <source>
        <dbReference type="Proteomes" id="UP000547721"/>
    </source>
</evidence>
<protein>
    <recommendedName>
        <fullName evidence="14">Tyrosine-protein kinase</fullName>
        <ecNumber evidence="14">2.7.10.2</ecNumber>
    </recommendedName>
</protein>
<dbReference type="PROSITE" id="PS00109">
    <property type="entry name" value="PROTEIN_KINASE_TYR"/>
    <property type="match status" value="1"/>
</dbReference>
<evidence type="ECO:0000256" key="7">
    <source>
        <dbReference type="ARBA" id="ARBA00022777"/>
    </source>
</evidence>
<evidence type="ECO:0000313" key="19">
    <source>
        <dbReference type="EMBL" id="NXE41519.1"/>
    </source>
</evidence>
<dbReference type="InterPro" id="IPR001452">
    <property type="entry name" value="SH3_domain"/>
</dbReference>
<dbReference type="SMART" id="SM00252">
    <property type="entry name" value="SH2"/>
    <property type="match status" value="1"/>
</dbReference>
<evidence type="ECO:0000256" key="5">
    <source>
        <dbReference type="ARBA" id="ARBA00022707"/>
    </source>
</evidence>
<dbReference type="Pfam" id="PF00018">
    <property type="entry name" value="SH3_1"/>
    <property type="match status" value="1"/>
</dbReference>
<dbReference type="SUPFAM" id="SSF50044">
    <property type="entry name" value="SH3-domain"/>
    <property type="match status" value="1"/>
</dbReference>
<dbReference type="InterPro" id="IPR036028">
    <property type="entry name" value="SH3-like_dom_sf"/>
</dbReference>
<evidence type="ECO:0000256" key="1">
    <source>
        <dbReference type="ARBA" id="ARBA00004635"/>
    </source>
</evidence>
<feature type="domain" description="SH2" evidence="16">
    <location>
        <begin position="115"/>
        <end position="198"/>
    </location>
</feature>
<evidence type="ECO:0000256" key="8">
    <source>
        <dbReference type="ARBA" id="ARBA00022840"/>
    </source>
</evidence>
<comment type="similarity">
    <text evidence="14">Belongs to the protein kinase superfamily. Tyr protein kinase family.</text>
</comment>
<keyword evidence="7 14" id="KW-0418">Kinase</keyword>
<dbReference type="Pfam" id="PF00017">
    <property type="entry name" value="SH2"/>
    <property type="match status" value="1"/>
</dbReference>
<dbReference type="InterPro" id="IPR000719">
    <property type="entry name" value="Prot_kinase_dom"/>
</dbReference>
<dbReference type="InterPro" id="IPR036860">
    <property type="entry name" value="SH2_dom_sf"/>
</dbReference>
<comment type="catalytic activity">
    <reaction evidence="11 14">
        <text>L-tyrosyl-[protein] + ATP = O-phospho-L-tyrosyl-[protein] + ADP + H(+)</text>
        <dbReference type="Rhea" id="RHEA:10596"/>
        <dbReference type="Rhea" id="RHEA-COMP:10136"/>
        <dbReference type="Rhea" id="RHEA-COMP:20101"/>
        <dbReference type="ChEBI" id="CHEBI:15378"/>
        <dbReference type="ChEBI" id="CHEBI:30616"/>
        <dbReference type="ChEBI" id="CHEBI:46858"/>
        <dbReference type="ChEBI" id="CHEBI:61978"/>
        <dbReference type="ChEBI" id="CHEBI:456216"/>
        <dbReference type="EC" id="2.7.10.2"/>
    </reaction>
</comment>
<dbReference type="PRINTS" id="PR00452">
    <property type="entry name" value="SH3DOMAIN"/>
</dbReference>
<dbReference type="Gene3D" id="1.10.510.10">
    <property type="entry name" value="Transferase(Phosphotransferase) domain 1"/>
    <property type="match status" value="1"/>
</dbReference>
<gene>
    <name evidence="19" type="primary">Hck</name>
    <name evidence="19" type="ORF">PTILEU_R13626</name>
</gene>
<keyword evidence="6 14" id="KW-0547">Nucleotide-binding</keyword>
<dbReference type="InterPro" id="IPR001245">
    <property type="entry name" value="Ser-Thr/Tyr_kinase_cat_dom"/>
</dbReference>
<feature type="non-terminal residue" evidence="19">
    <location>
        <position position="470"/>
    </location>
</feature>
<dbReference type="InterPro" id="IPR050198">
    <property type="entry name" value="Non-receptor_tyrosine_kinases"/>
</dbReference>
<dbReference type="PRINTS" id="PR00109">
    <property type="entry name" value="TYRKINASE"/>
</dbReference>
<evidence type="ECO:0000256" key="10">
    <source>
        <dbReference type="ARBA" id="ARBA00023288"/>
    </source>
</evidence>
<feature type="domain" description="SH3" evidence="17">
    <location>
        <begin position="49"/>
        <end position="109"/>
    </location>
</feature>
<evidence type="ECO:0000256" key="2">
    <source>
        <dbReference type="ARBA" id="ARBA00022443"/>
    </source>
</evidence>
<dbReference type="Proteomes" id="UP000547721">
    <property type="component" value="Unassembled WGS sequence"/>
</dbReference>
<feature type="region of interest" description="Disordered" evidence="15">
    <location>
        <begin position="1"/>
        <end position="33"/>
    </location>
</feature>
<dbReference type="InterPro" id="IPR008266">
    <property type="entry name" value="Tyr_kinase_AS"/>
</dbReference>
<name>A0A7K8MJM7_9CORV</name>
<proteinExistence type="inferred from homology"/>
<comment type="caution">
    <text evidence="19">The sequence shown here is derived from an EMBL/GenBank/DDBJ whole genome shotgun (WGS) entry which is preliminary data.</text>
</comment>
<dbReference type="SUPFAM" id="SSF55550">
    <property type="entry name" value="SH2 domain"/>
    <property type="match status" value="1"/>
</dbReference>
<reference evidence="19 20" key="1">
    <citation type="submission" date="2019-09" db="EMBL/GenBank/DDBJ databases">
        <title>Bird 10,000 Genomes (B10K) Project - Family phase.</title>
        <authorList>
            <person name="Zhang G."/>
        </authorList>
    </citation>
    <scope>NUCLEOTIDE SEQUENCE [LARGE SCALE GENOMIC DNA]</scope>
    <source>
        <strain evidence="19">B10K-CU-031-17</strain>
        <tissue evidence="19">Muscle</tissue>
    </source>
</reference>
<organism evidence="19 20">
    <name type="scientific">Ptilorrhoa leucosticta</name>
    <dbReference type="NCBI Taxonomy" id="449384"/>
    <lineage>
        <taxon>Eukaryota</taxon>
        <taxon>Metazoa</taxon>
        <taxon>Chordata</taxon>
        <taxon>Craniata</taxon>
        <taxon>Vertebrata</taxon>
        <taxon>Euteleostomi</taxon>
        <taxon>Archelosauria</taxon>
        <taxon>Archosauria</taxon>
        <taxon>Dinosauria</taxon>
        <taxon>Saurischia</taxon>
        <taxon>Theropoda</taxon>
        <taxon>Coelurosauria</taxon>
        <taxon>Aves</taxon>
        <taxon>Neognathae</taxon>
        <taxon>Neoaves</taxon>
        <taxon>Telluraves</taxon>
        <taxon>Australaves</taxon>
        <taxon>Passeriformes</taxon>
        <taxon>Corvoidea</taxon>
        <taxon>Cinclosomatidae</taxon>
        <taxon>Ptilorrhoa</taxon>
    </lineage>
</organism>
<dbReference type="PROSITE" id="PS50002">
    <property type="entry name" value="SH3"/>
    <property type="match status" value="1"/>
</dbReference>
<dbReference type="FunFam" id="3.30.200.20:FF:000036">
    <property type="entry name" value="Tyrosine-protein kinase"/>
    <property type="match status" value="1"/>
</dbReference>
<comment type="subcellular location">
    <subcellularLocation>
        <location evidence="1">Membrane</location>
        <topology evidence="1">Lipid-anchor</topology>
    </subcellularLocation>
</comment>
<dbReference type="Pfam" id="PF07714">
    <property type="entry name" value="PK_Tyr_Ser-Thr"/>
    <property type="match status" value="1"/>
</dbReference>
<sequence>MGCVRSKEAGVQEKMIKTDTDPDPGPTIQQGHYVRDPTATNRRLSPAGLGDSVVLALYDYEAMNAGDLSFQKGEQMKVLEKSGEWWQARSLVTGCEGFIPSNYVAQVNSLETEEWFFKDITRKDAERQLLGPGNMIGSFMIRDSETTKGSYSLSVRDEDELRGGAVKHYKIRTLDSGGFYISPRNNFNTLQELVQHYKGEPWGAWPPFPNGALSLSQAATWGSTYNKHTRVAVKTMKPGSMSVEAFLEEANLMKTLQHDKLVKLHAVVTREEPIFIITEFMEKGSLLDFLKSDEGNKLPLPKLIDFSAQIAEGMAFIEKRNYIHRDLRAANILVSALLVCKIADFGLARVIEDTEYTAREGAKFPIKWTALEAINYGSFTIKSDVWSFGILLTEIITYGRIPYPGMSSVEVIRALERGYRMPRTDNCPEELYDVMMRCWKTKPEDRPTFEYIQSVLEDFFTATESQYQQQ</sequence>
<dbReference type="FunFam" id="1.10.510.10:FF:000553">
    <property type="entry name" value="Tyrosine-protein kinase"/>
    <property type="match status" value="1"/>
</dbReference>
<keyword evidence="8 14" id="KW-0067">ATP-binding</keyword>
<dbReference type="InterPro" id="IPR020635">
    <property type="entry name" value="Tyr_kinase_cat_dom"/>
</dbReference>
<dbReference type="PRINTS" id="PR00401">
    <property type="entry name" value="SH2DOMAIN"/>
</dbReference>
<evidence type="ECO:0000256" key="4">
    <source>
        <dbReference type="ARBA" id="ARBA00022679"/>
    </source>
</evidence>
<feature type="non-terminal residue" evidence="19">
    <location>
        <position position="1"/>
    </location>
</feature>
<dbReference type="Gene3D" id="2.30.30.40">
    <property type="entry name" value="SH3 Domains"/>
    <property type="match status" value="1"/>
</dbReference>
<evidence type="ECO:0000259" key="18">
    <source>
        <dbReference type="PROSITE" id="PS50011"/>
    </source>
</evidence>
<evidence type="ECO:0000256" key="12">
    <source>
        <dbReference type="PROSITE-ProRule" id="PRU00191"/>
    </source>
</evidence>
<dbReference type="PROSITE" id="PS50001">
    <property type="entry name" value="SH2"/>
    <property type="match status" value="1"/>
</dbReference>
<dbReference type="SMART" id="SM00219">
    <property type="entry name" value="TyrKc"/>
    <property type="match status" value="1"/>
</dbReference>
<feature type="compositionally biased region" description="Basic and acidic residues" evidence="15">
    <location>
        <begin position="1"/>
        <end position="20"/>
    </location>
</feature>
<dbReference type="PROSITE" id="PS50011">
    <property type="entry name" value="PROTEIN_KINASE_DOM"/>
    <property type="match status" value="1"/>
</dbReference>
<dbReference type="EC" id="2.7.10.2" evidence="14"/>